<feature type="transmembrane region" description="Helical" evidence="1">
    <location>
        <begin position="51"/>
        <end position="69"/>
    </location>
</feature>
<keyword evidence="1" id="KW-0472">Membrane</keyword>
<keyword evidence="3" id="KW-1185">Reference proteome</keyword>
<organism evidence="2 3">
    <name type="scientific">Gilvirhabdus luticola</name>
    <dbReference type="NCBI Taxonomy" id="3079858"/>
    <lineage>
        <taxon>Bacteria</taxon>
        <taxon>Pseudomonadati</taxon>
        <taxon>Bacteroidota</taxon>
        <taxon>Flavobacteriia</taxon>
        <taxon>Flavobacteriales</taxon>
        <taxon>Flavobacteriaceae</taxon>
        <taxon>Gilvirhabdus</taxon>
    </lineage>
</organism>
<comment type="caution">
    <text evidence="2">The sequence shown here is derived from an EMBL/GenBank/DDBJ whole genome shotgun (WGS) entry which is preliminary data.</text>
</comment>
<evidence type="ECO:0000256" key="1">
    <source>
        <dbReference type="SAM" id="Phobius"/>
    </source>
</evidence>
<evidence type="ECO:0000313" key="3">
    <source>
        <dbReference type="Proteomes" id="UP001268651"/>
    </source>
</evidence>
<dbReference type="RefSeq" id="WP_316660676.1">
    <property type="nucleotide sequence ID" value="NZ_JAWHTF010000001.1"/>
</dbReference>
<dbReference type="EMBL" id="JAWHTF010000001">
    <property type="protein sequence ID" value="MDU8884888.1"/>
    <property type="molecule type" value="Genomic_DNA"/>
</dbReference>
<evidence type="ECO:0000313" key="2">
    <source>
        <dbReference type="EMBL" id="MDU8884888.1"/>
    </source>
</evidence>
<sequence length="78" mass="9355">MSNLPIITLTRARHRNDNQIFIGFKHDWSLSFCFFFGWLSLNGHLSKVLEFATFALAYLSVLVWLMMYWKVWKLQLNK</sequence>
<reference evidence="2 3" key="1">
    <citation type="submission" date="2023-10" db="EMBL/GenBank/DDBJ databases">
        <title>Marimonas sp. nov. isolated from tidal mud flat.</title>
        <authorList>
            <person name="Jaincy N.J."/>
            <person name="Srinivasan S."/>
            <person name="Lee S.-S."/>
        </authorList>
    </citation>
    <scope>NUCLEOTIDE SEQUENCE [LARGE SCALE GENOMIC DNA]</scope>
    <source>
        <strain evidence="2 3">MJ-SS3</strain>
    </source>
</reference>
<protein>
    <submittedName>
        <fullName evidence="2">Uncharacterized protein</fullName>
    </submittedName>
</protein>
<keyword evidence="1" id="KW-0812">Transmembrane</keyword>
<gene>
    <name evidence="2" type="ORF">RXV94_01865</name>
</gene>
<dbReference type="Proteomes" id="UP001268651">
    <property type="component" value="Unassembled WGS sequence"/>
</dbReference>
<feature type="transmembrane region" description="Helical" evidence="1">
    <location>
        <begin position="20"/>
        <end position="39"/>
    </location>
</feature>
<proteinExistence type="predicted"/>
<name>A0ABU3U3A7_9FLAO</name>
<accession>A0ABU3U3A7</accession>
<keyword evidence="1" id="KW-1133">Transmembrane helix</keyword>